<comment type="caution">
    <text evidence="1">The sequence shown here is derived from an EMBL/GenBank/DDBJ whole genome shotgun (WGS) entry which is preliminary data.</text>
</comment>
<organism evidence="1 2">
    <name type="scientific">Paraburkholderia caledonica</name>
    <dbReference type="NCBI Taxonomy" id="134536"/>
    <lineage>
        <taxon>Bacteria</taxon>
        <taxon>Pseudomonadati</taxon>
        <taxon>Pseudomonadota</taxon>
        <taxon>Betaproteobacteria</taxon>
        <taxon>Burkholderiales</taxon>
        <taxon>Burkholderiaceae</taxon>
        <taxon>Paraburkholderia</taxon>
    </lineage>
</organism>
<evidence type="ECO:0000313" key="1">
    <source>
        <dbReference type="EMBL" id="MDR6375495.1"/>
    </source>
</evidence>
<proteinExistence type="predicted"/>
<sequence>MRGGGIRQHADPIECKVDTGFASSSLHFCAPCDHGFRTAEALATEILVRQAIEWRVRKELMGPPSHLHLCVGAQSAKDGYGLLQIAFSNQTPWADEIEKGVDCQIALRIDLPTHFVFNMPFRLDD</sequence>
<gene>
    <name evidence="1" type="ORF">J2776_002195</name>
</gene>
<reference evidence="1 2" key="1">
    <citation type="submission" date="2023-07" db="EMBL/GenBank/DDBJ databases">
        <title>Sorghum-associated microbial communities from plants grown in Nebraska, USA.</title>
        <authorList>
            <person name="Schachtman D."/>
        </authorList>
    </citation>
    <scope>NUCLEOTIDE SEQUENCE [LARGE SCALE GENOMIC DNA]</scope>
    <source>
        <strain evidence="1 2">DS1039</strain>
    </source>
</reference>
<dbReference type="EMBL" id="JAVDQN010000002">
    <property type="protein sequence ID" value="MDR6375495.1"/>
    <property type="molecule type" value="Genomic_DNA"/>
</dbReference>
<evidence type="ECO:0000313" key="2">
    <source>
        <dbReference type="Proteomes" id="UP001185254"/>
    </source>
</evidence>
<protein>
    <submittedName>
        <fullName evidence="1">Uncharacterized protein</fullName>
    </submittedName>
</protein>
<name>A0ABU1KX02_9BURK</name>
<keyword evidence="2" id="KW-1185">Reference proteome</keyword>
<accession>A0ABU1KX02</accession>
<dbReference type="Proteomes" id="UP001185254">
    <property type="component" value="Unassembled WGS sequence"/>
</dbReference>